<dbReference type="Gene3D" id="3.30.420.10">
    <property type="entry name" value="Ribonuclease H-like superfamily/Ribonuclease H"/>
    <property type="match status" value="1"/>
</dbReference>
<feature type="non-terminal residue" evidence="2">
    <location>
        <position position="1"/>
    </location>
</feature>
<sequence length="274" mass="30871">HTGAAVYSPELGVSFRYKLNTDASVFTAEAWAILQALILIQDTGYSRAIFSDSKSVLEAIGSPRLLSSNYIIHRIKRLLFSSFNNGINVSLAWIPAHRGIPGNEIADKAAKEAALRGGRGSFKLPTSDMILYAKRQSSLRFNKYFEEASVFTGQQYAALYANPRKGPWFRKNSLGRQEIVLINRLRANHYNLNYSLFKKNMVNSPACPCGDPRQDANHTIFYCPLSRGRFAPLNKFITKTFPLHSKDIFPMLVNPQKKLCKLLLSFFKSLQLSI</sequence>
<dbReference type="EMBL" id="KQ982180">
    <property type="protein sequence ID" value="KYQ59264.1"/>
    <property type="molecule type" value="Genomic_DNA"/>
</dbReference>
<dbReference type="GO" id="GO:0003676">
    <property type="term" value="F:nucleic acid binding"/>
    <property type="evidence" value="ECO:0007669"/>
    <property type="project" value="InterPro"/>
</dbReference>
<gene>
    <name evidence="2" type="ORF">ALC60_01719</name>
</gene>
<proteinExistence type="predicted"/>
<dbReference type="Proteomes" id="UP000075809">
    <property type="component" value="Unassembled WGS sequence"/>
</dbReference>
<dbReference type="SUPFAM" id="SSF53098">
    <property type="entry name" value="Ribonuclease H-like"/>
    <property type="match status" value="1"/>
</dbReference>
<dbReference type="CDD" id="cd09276">
    <property type="entry name" value="Rnase_HI_RT_non_LTR"/>
    <property type="match status" value="1"/>
</dbReference>
<keyword evidence="3" id="KW-1185">Reference proteome</keyword>
<dbReference type="STRING" id="64791.A0A151XFV1"/>
<protein>
    <recommendedName>
        <fullName evidence="1">RNase H type-1 domain-containing protein</fullName>
    </recommendedName>
</protein>
<dbReference type="GO" id="GO:0004523">
    <property type="term" value="F:RNA-DNA hybrid ribonuclease activity"/>
    <property type="evidence" value="ECO:0007669"/>
    <property type="project" value="InterPro"/>
</dbReference>
<dbReference type="PROSITE" id="PS50879">
    <property type="entry name" value="RNASE_H_1"/>
    <property type="match status" value="1"/>
</dbReference>
<name>A0A151XFV1_9HYME</name>
<evidence type="ECO:0000313" key="2">
    <source>
        <dbReference type="EMBL" id="KYQ59264.1"/>
    </source>
</evidence>
<evidence type="ECO:0000313" key="3">
    <source>
        <dbReference type="Proteomes" id="UP000075809"/>
    </source>
</evidence>
<accession>A0A151XFV1</accession>
<dbReference type="Pfam" id="PF00075">
    <property type="entry name" value="RNase_H"/>
    <property type="match status" value="1"/>
</dbReference>
<feature type="domain" description="RNase H type-1" evidence="1">
    <location>
        <begin position="1"/>
        <end position="115"/>
    </location>
</feature>
<dbReference type="InterPro" id="IPR002156">
    <property type="entry name" value="RNaseH_domain"/>
</dbReference>
<dbReference type="AlphaFoldDB" id="A0A151XFV1"/>
<reference evidence="2 3" key="1">
    <citation type="submission" date="2015-09" db="EMBL/GenBank/DDBJ databases">
        <title>Trachymyrmex zeteki WGS genome.</title>
        <authorList>
            <person name="Nygaard S."/>
            <person name="Hu H."/>
            <person name="Boomsma J."/>
            <person name="Zhang G."/>
        </authorList>
    </citation>
    <scope>NUCLEOTIDE SEQUENCE [LARGE SCALE GENOMIC DNA]</scope>
    <source>
        <strain evidence="2">Tzet28-1</strain>
        <tissue evidence="2">Whole body</tissue>
    </source>
</reference>
<dbReference type="InterPro" id="IPR036397">
    <property type="entry name" value="RNaseH_sf"/>
</dbReference>
<evidence type="ECO:0000259" key="1">
    <source>
        <dbReference type="PROSITE" id="PS50879"/>
    </source>
</evidence>
<dbReference type="InterPro" id="IPR012337">
    <property type="entry name" value="RNaseH-like_sf"/>
</dbReference>
<organism evidence="2 3">
    <name type="scientific">Mycetomoellerius zeteki</name>
    <dbReference type="NCBI Taxonomy" id="64791"/>
    <lineage>
        <taxon>Eukaryota</taxon>
        <taxon>Metazoa</taxon>
        <taxon>Ecdysozoa</taxon>
        <taxon>Arthropoda</taxon>
        <taxon>Hexapoda</taxon>
        <taxon>Insecta</taxon>
        <taxon>Pterygota</taxon>
        <taxon>Neoptera</taxon>
        <taxon>Endopterygota</taxon>
        <taxon>Hymenoptera</taxon>
        <taxon>Apocrita</taxon>
        <taxon>Aculeata</taxon>
        <taxon>Formicoidea</taxon>
        <taxon>Formicidae</taxon>
        <taxon>Myrmicinae</taxon>
        <taxon>Mycetomoellerius</taxon>
    </lineage>
</organism>